<sequence length="77" mass="8488">MDPGTGNVKRTHHVKFLPNKFPSLKTKSTSTNHKSFVLVPNSTDTIPIESSSALQNQTNDINIPITQENPSTEQTLL</sequence>
<dbReference type="EMBL" id="AVOT02012397">
    <property type="protein sequence ID" value="MBW0494089.1"/>
    <property type="molecule type" value="Genomic_DNA"/>
</dbReference>
<reference evidence="1" key="1">
    <citation type="submission" date="2021-03" db="EMBL/GenBank/DDBJ databases">
        <title>Draft genome sequence of rust myrtle Austropuccinia psidii MF-1, a brazilian biotype.</title>
        <authorList>
            <person name="Quecine M.C."/>
            <person name="Pachon D.M.R."/>
            <person name="Bonatelli M.L."/>
            <person name="Correr F.H."/>
            <person name="Franceschini L.M."/>
            <person name="Leite T.F."/>
            <person name="Margarido G.R.A."/>
            <person name="Almeida C.A."/>
            <person name="Ferrarezi J.A."/>
            <person name="Labate C.A."/>
        </authorList>
    </citation>
    <scope>NUCLEOTIDE SEQUENCE</scope>
    <source>
        <strain evidence="1">MF-1</strain>
    </source>
</reference>
<comment type="caution">
    <text evidence="1">The sequence shown here is derived from an EMBL/GenBank/DDBJ whole genome shotgun (WGS) entry which is preliminary data.</text>
</comment>
<organism evidence="1 2">
    <name type="scientific">Austropuccinia psidii MF-1</name>
    <dbReference type="NCBI Taxonomy" id="1389203"/>
    <lineage>
        <taxon>Eukaryota</taxon>
        <taxon>Fungi</taxon>
        <taxon>Dikarya</taxon>
        <taxon>Basidiomycota</taxon>
        <taxon>Pucciniomycotina</taxon>
        <taxon>Pucciniomycetes</taxon>
        <taxon>Pucciniales</taxon>
        <taxon>Sphaerophragmiaceae</taxon>
        <taxon>Austropuccinia</taxon>
    </lineage>
</organism>
<accession>A0A9Q3CZS7</accession>
<dbReference type="AlphaFoldDB" id="A0A9Q3CZS7"/>
<dbReference type="OrthoDB" id="8064578at2759"/>
<evidence type="ECO:0000313" key="1">
    <source>
        <dbReference type="EMBL" id="MBW0494089.1"/>
    </source>
</evidence>
<dbReference type="Proteomes" id="UP000765509">
    <property type="component" value="Unassembled WGS sequence"/>
</dbReference>
<keyword evidence="2" id="KW-1185">Reference proteome</keyword>
<name>A0A9Q3CZS7_9BASI</name>
<protein>
    <submittedName>
        <fullName evidence="1">Uncharacterized protein</fullName>
    </submittedName>
</protein>
<proteinExistence type="predicted"/>
<gene>
    <name evidence="1" type="ORF">O181_033804</name>
</gene>
<evidence type="ECO:0000313" key="2">
    <source>
        <dbReference type="Proteomes" id="UP000765509"/>
    </source>
</evidence>